<protein>
    <submittedName>
        <fullName evidence="1">Interferon resistance protein</fullName>
    </submittedName>
</protein>
<sequence>MDPFPQVGDILMGTIYSDNYVLKVKLDTYNIIACLIDKYTYPLSVYKKFIMKMAGRHINVKVVKTDKEKGNVDVSCKLC</sequence>
<name>G3EI94_9POXV</name>
<evidence type="ECO:0000313" key="1">
    <source>
        <dbReference type="EMBL" id="AEN03605.1"/>
    </source>
</evidence>
<dbReference type="EMBL" id="HQ849551">
    <property type="protein sequence ID" value="AEN03605.1"/>
    <property type="molecule type" value="Genomic_DNA"/>
</dbReference>
<dbReference type="SUPFAM" id="SSF50249">
    <property type="entry name" value="Nucleic acid-binding proteins"/>
    <property type="match status" value="1"/>
</dbReference>
<dbReference type="KEGG" id="vg:11107159"/>
<evidence type="ECO:0000313" key="2">
    <source>
        <dbReference type="Proteomes" id="UP000164653"/>
    </source>
</evidence>
<dbReference type="GeneID" id="11107159"/>
<keyword evidence="2" id="KW-1185">Reference proteome</keyword>
<dbReference type="RefSeq" id="YP_004821369.1">
    <property type="nucleotide sequence ID" value="NC_015960.1"/>
</dbReference>
<dbReference type="Proteomes" id="UP000164653">
    <property type="component" value="Segment"/>
</dbReference>
<dbReference type="OrthoDB" id="37826at10239"/>
<proteinExistence type="predicted"/>
<organism evidence="1 2">
    <name type="scientific">Yokapox virus</name>
    <dbReference type="NCBI Taxonomy" id="1076255"/>
    <lineage>
        <taxon>Viruses</taxon>
        <taxon>Varidnaviria</taxon>
        <taxon>Bamfordvirae</taxon>
        <taxon>Nucleocytoviricota</taxon>
        <taxon>Pokkesviricetes</taxon>
        <taxon>Chitovirales</taxon>
        <taxon>Poxviridae</taxon>
        <taxon>Chordopoxvirinae</taxon>
        <taxon>Centapoxvirus</taxon>
        <taxon>Centapoxvirus yokapox</taxon>
    </lineage>
</organism>
<accession>G3EI94</accession>
<gene>
    <name evidence="1" type="ORF">YKV016c</name>
</gene>
<dbReference type="Gene3D" id="2.40.50.140">
    <property type="entry name" value="Nucleic acid-binding proteins"/>
    <property type="match status" value="1"/>
</dbReference>
<dbReference type="InterPro" id="IPR012340">
    <property type="entry name" value="NA-bd_OB-fold"/>
</dbReference>
<reference evidence="1 2" key="1">
    <citation type="journal article" date="2011" name="J. Virol.">
        <title>The genome of yoka poxvirus.</title>
        <authorList>
            <person name="Zhao G."/>
            <person name="Droit L."/>
            <person name="Tesh R.B."/>
            <person name="Popov V.L."/>
            <person name="Little N.S."/>
            <person name="Upton C."/>
            <person name="Virgin H.W."/>
            <person name="Wang D."/>
        </authorList>
    </citation>
    <scope>NUCLEOTIDE SEQUENCE [LARGE SCALE GENOMIC DNA]</scope>
    <source>
        <strain evidence="1">DakArB 4268</strain>
    </source>
</reference>